<feature type="region of interest" description="Disordered" evidence="1">
    <location>
        <begin position="24"/>
        <end position="47"/>
    </location>
</feature>
<organism evidence="2 3">
    <name type="scientific">Gordonia crocea</name>
    <dbReference type="NCBI Taxonomy" id="589162"/>
    <lineage>
        <taxon>Bacteria</taxon>
        <taxon>Bacillati</taxon>
        <taxon>Actinomycetota</taxon>
        <taxon>Actinomycetes</taxon>
        <taxon>Mycobacteriales</taxon>
        <taxon>Gordoniaceae</taxon>
        <taxon>Gordonia</taxon>
    </lineage>
</organism>
<protein>
    <submittedName>
        <fullName evidence="2">Uncharacterized protein</fullName>
    </submittedName>
</protein>
<dbReference type="EMBL" id="BJOU01000015">
    <property type="protein sequence ID" value="GED98985.1"/>
    <property type="molecule type" value="Genomic_DNA"/>
</dbReference>
<dbReference type="Proteomes" id="UP000444980">
    <property type="component" value="Unassembled WGS sequence"/>
</dbReference>
<name>A0A7I9V0R4_9ACTN</name>
<keyword evidence="3" id="KW-1185">Reference proteome</keyword>
<reference evidence="3" key="1">
    <citation type="submission" date="2019-06" db="EMBL/GenBank/DDBJ databases">
        <title>Gordonia isolated from sludge of a wastewater treatment plant.</title>
        <authorList>
            <person name="Tamura T."/>
            <person name="Aoyama K."/>
            <person name="Kang Y."/>
            <person name="Saito S."/>
            <person name="Akiyama N."/>
            <person name="Yazawa K."/>
            <person name="Gonoi T."/>
            <person name="Mikami Y."/>
        </authorList>
    </citation>
    <scope>NUCLEOTIDE SEQUENCE [LARGE SCALE GENOMIC DNA]</scope>
    <source>
        <strain evidence="3">NBRC 107697</strain>
    </source>
</reference>
<sequence>MAMTLIERRVRNRLRRGEWIDRSTETETTADDPIAIGNEPQLIKEGV</sequence>
<dbReference type="AlphaFoldDB" id="A0A7I9V0R4"/>
<evidence type="ECO:0000313" key="2">
    <source>
        <dbReference type="EMBL" id="GED98985.1"/>
    </source>
</evidence>
<accession>A0A7I9V0R4</accession>
<proteinExistence type="predicted"/>
<gene>
    <name evidence="2" type="ORF">nbrc107697_30240</name>
</gene>
<comment type="caution">
    <text evidence="2">The sequence shown here is derived from an EMBL/GenBank/DDBJ whole genome shotgun (WGS) entry which is preliminary data.</text>
</comment>
<evidence type="ECO:0000313" key="3">
    <source>
        <dbReference type="Proteomes" id="UP000444980"/>
    </source>
</evidence>
<evidence type="ECO:0000256" key="1">
    <source>
        <dbReference type="SAM" id="MobiDB-lite"/>
    </source>
</evidence>